<proteinExistence type="predicted"/>
<gene>
    <name evidence="1" type="ORF">GC106_34410</name>
</gene>
<keyword evidence="2" id="KW-1185">Reference proteome</keyword>
<sequence length="106" mass="12312">MSKNLFDDFTTGEELDQLYAYLAEEKERHGWTPRITIADWMKIGPGHAILVEPDGRAIASPVWSEPDCLEPFGNLCESSVTELWNQFPYKENHMNKYLERTMMTID</sequence>
<dbReference type="Proteomes" id="UP000763557">
    <property type="component" value="Unassembled WGS sequence"/>
</dbReference>
<evidence type="ECO:0008006" key="3">
    <source>
        <dbReference type="Google" id="ProtNLM"/>
    </source>
</evidence>
<evidence type="ECO:0000313" key="1">
    <source>
        <dbReference type="EMBL" id="NRN66222.1"/>
    </source>
</evidence>
<name>A0ABX2F4K0_9PSEU</name>
<comment type="caution">
    <text evidence="1">The sequence shown here is derived from an EMBL/GenBank/DDBJ whole genome shotgun (WGS) entry which is preliminary data.</text>
</comment>
<protein>
    <recommendedName>
        <fullName evidence="3">DUF2750 domain-containing protein</fullName>
    </recommendedName>
</protein>
<dbReference type="RefSeq" id="WP_173131842.1">
    <property type="nucleotide sequence ID" value="NZ_CBCSGW010000056.1"/>
</dbReference>
<evidence type="ECO:0000313" key="2">
    <source>
        <dbReference type="Proteomes" id="UP000763557"/>
    </source>
</evidence>
<dbReference type="EMBL" id="JAAATY010000009">
    <property type="protein sequence ID" value="NRN66222.1"/>
    <property type="molecule type" value="Genomic_DNA"/>
</dbReference>
<reference evidence="1 2" key="1">
    <citation type="submission" date="2020-01" db="EMBL/GenBank/DDBJ databases">
        <title>Kibdelosporangium persica a novel Actinomycetes from a hot desert in Iran.</title>
        <authorList>
            <person name="Safaei N."/>
            <person name="Zaburannyi N."/>
            <person name="Mueller R."/>
            <person name="Wink J."/>
        </authorList>
    </citation>
    <scope>NUCLEOTIDE SEQUENCE [LARGE SCALE GENOMIC DNA]</scope>
    <source>
        <strain evidence="1 2">4NS15</strain>
    </source>
</reference>
<accession>A0ABX2F4K0</accession>
<organism evidence="1 2">
    <name type="scientific">Kibdelosporangium persicum</name>
    <dbReference type="NCBI Taxonomy" id="2698649"/>
    <lineage>
        <taxon>Bacteria</taxon>
        <taxon>Bacillati</taxon>
        <taxon>Actinomycetota</taxon>
        <taxon>Actinomycetes</taxon>
        <taxon>Pseudonocardiales</taxon>
        <taxon>Pseudonocardiaceae</taxon>
        <taxon>Kibdelosporangium</taxon>
    </lineage>
</organism>